<keyword evidence="3" id="KW-1185">Reference proteome</keyword>
<gene>
    <name evidence="2" type="ORF">Pcinc_029597</name>
</gene>
<proteinExistence type="predicted"/>
<feature type="region of interest" description="Disordered" evidence="1">
    <location>
        <begin position="74"/>
        <end position="144"/>
    </location>
</feature>
<protein>
    <submittedName>
        <fullName evidence="2">Uncharacterized protein</fullName>
    </submittedName>
</protein>
<dbReference type="AlphaFoldDB" id="A0AAE1F0P1"/>
<evidence type="ECO:0000313" key="3">
    <source>
        <dbReference type="Proteomes" id="UP001286313"/>
    </source>
</evidence>
<reference evidence="2" key="1">
    <citation type="submission" date="2023-10" db="EMBL/GenBank/DDBJ databases">
        <title>Genome assemblies of two species of porcelain crab, Petrolisthes cinctipes and Petrolisthes manimaculis (Anomura: Porcellanidae).</title>
        <authorList>
            <person name="Angst P."/>
        </authorList>
    </citation>
    <scope>NUCLEOTIDE SEQUENCE</scope>
    <source>
        <strain evidence="2">PB745_01</strain>
        <tissue evidence="2">Gill</tissue>
    </source>
</reference>
<dbReference type="Proteomes" id="UP001286313">
    <property type="component" value="Unassembled WGS sequence"/>
</dbReference>
<name>A0AAE1F0P1_PETCI</name>
<accession>A0AAE1F0P1</accession>
<organism evidence="2 3">
    <name type="scientific">Petrolisthes cinctipes</name>
    <name type="common">Flat porcelain crab</name>
    <dbReference type="NCBI Taxonomy" id="88211"/>
    <lineage>
        <taxon>Eukaryota</taxon>
        <taxon>Metazoa</taxon>
        <taxon>Ecdysozoa</taxon>
        <taxon>Arthropoda</taxon>
        <taxon>Crustacea</taxon>
        <taxon>Multicrustacea</taxon>
        <taxon>Malacostraca</taxon>
        <taxon>Eumalacostraca</taxon>
        <taxon>Eucarida</taxon>
        <taxon>Decapoda</taxon>
        <taxon>Pleocyemata</taxon>
        <taxon>Anomura</taxon>
        <taxon>Galatheoidea</taxon>
        <taxon>Porcellanidae</taxon>
        <taxon>Petrolisthes</taxon>
    </lineage>
</organism>
<feature type="compositionally biased region" description="Polar residues" evidence="1">
    <location>
        <begin position="96"/>
        <end position="114"/>
    </location>
</feature>
<dbReference type="EMBL" id="JAWQEG010003728">
    <property type="protein sequence ID" value="KAK3864737.1"/>
    <property type="molecule type" value="Genomic_DNA"/>
</dbReference>
<comment type="caution">
    <text evidence="2">The sequence shown here is derived from an EMBL/GenBank/DDBJ whole genome shotgun (WGS) entry which is preliminary data.</text>
</comment>
<feature type="compositionally biased region" description="Acidic residues" evidence="1">
    <location>
        <begin position="74"/>
        <end position="88"/>
    </location>
</feature>
<sequence length="322" mass="36168">MHGHRQAPGHGLRLRGKSVHWAELKRSATRCDWLVVGIKAKRYISWPWWLEDIGKFLTPGQYNNMVWFYQECDDEDEEGEDQDEEDPDTKDPCSPLLSQPSISGPSRRSSTVSGPTELHHSRRNSNATDHTDEGEQGDIEPVRRMRLFVGNPRTTTLTGVCVCMTRTNPQRSVTDENVHREVNFMLVRAGQDPRVLLRSIERLLSRVFVPAVRVNPSDLDSYPGSLSARDHLLAGLRSFASCLHVSERILEERVVLATEDGVEPVQGLTEAQTVLTQPDQLAAIERCVTTWLKQIGGVIPPASCGVKTRTRWQPSGRDQTTA</sequence>
<evidence type="ECO:0000313" key="2">
    <source>
        <dbReference type="EMBL" id="KAK3864737.1"/>
    </source>
</evidence>
<evidence type="ECO:0000256" key="1">
    <source>
        <dbReference type="SAM" id="MobiDB-lite"/>
    </source>
</evidence>